<dbReference type="EMBL" id="CAJNNW010028932">
    <property type="protein sequence ID" value="CAE8698334.1"/>
    <property type="molecule type" value="Genomic_DNA"/>
</dbReference>
<dbReference type="SUPFAM" id="SSF51445">
    <property type="entry name" value="(Trans)glycosidases"/>
    <property type="match status" value="1"/>
</dbReference>
<dbReference type="AlphaFoldDB" id="A0A813KAK8"/>
<keyword evidence="2" id="KW-0378">Hydrolase</keyword>
<evidence type="ECO:0000256" key="3">
    <source>
        <dbReference type="ARBA" id="ARBA00023295"/>
    </source>
</evidence>
<organism evidence="5 6">
    <name type="scientific">Polarella glacialis</name>
    <name type="common">Dinoflagellate</name>
    <dbReference type="NCBI Taxonomy" id="89957"/>
    <lineage>
        <taxon>Eukaryota</taxon>
        <taxon>Sar</taxon>
        <taxon>Alveolata</taxon>
        <taxon>Dinophyceae</taxon>
        <taxon>Suessiales</taxon>
        <taxon>Suessiaceae</taxon>
        <taxon>Polarella</taxon>
    </lineage>
</organism>
<dbReference type="Proteomes" id="UP000626109">
    <property type="component" value="Unassembled WGS sequence"/>
</dbReference>
<dbReference type="InterPro" id="IPR017853">
    <property type="entry name" value="GH"/>
</dbReference>
<accession>A0A813KAK8</accession>
<dbReference type="GO" id="GO:0005975">
    <property type="term" value="P:carbohydrate metabolic process"/>
    <property type="evidence" value="ECO:0007669"/>
    <property type="project" value="InterPro"/>
</dbReference>
<dbReference type="GO" id="GO:0004556">
    <property type="term" value="F:alpha-amylase activity"/>
    <property type="evidence" value="ECO:0007669"/>
    <property type="project" value="InterPro"/>
</dbReference>
<evidence type="ECO:0000256" key="1">
    <source>
        <dbReference type="ARBA" id="ARBA00008061"/>
    </source>
</evidence>
<comment type="similarity">
    <text evidence="1">Belongs to the glycosyl hydrolase 13 family.</text>
</comment>
<dbReference type="PANTHER" id="PTHR43447">
    <property type="entry name" value="ALPHA-AMYLASE"/>
    <property type="match status" value="1"/>
</dbReference>
<evidence type="ECO:0000259" key="4">
    <source>
        <dbReference type="Pfam" id="PF07821"/>
    </source>
</evidence>
<reference evidence="5" key="1">
    <citation type="submission" date="2021-02" db="EMBL/GenBank/DDBJ databases">
        <authorList>
            <person name="Dougan E. K."/>
            <person name="Rhodes N."/>
            <person name="Thang M."/>
            <person name="Chan C."/>
        </authorList>
    </citation>
    <scope>NUCLEOTIDE SEQUENCE</scope>
</reference>
<keyword evidence="3" id="KW-0326">Glycosidase</keyword>
<evidence type="ECO:0000313" key="5">
    <source>
        <dbReference type="EMBL" id="CAE8698334.1"/>
    </source>
</evidence>
<evidence type="ECO:0000256" key="2">
    <source>
        <dbReference type="ARBA" id="ARBA00022801"/>
    </source>
</evidence>
<dbReference type="Gene3D" id="3.20.20.80">
    <property type="entry name" value="Glycosidases"/>
    <property type="match status" value="1"/>
</dbReference>
<evidence type="ECO:0000313" key="6">
    <source>
        <dbReference type="Proteomes" id="UP000626109"/>
    </source>
</evidence>
<feature type="non-terminal residue" evidence="5">
    <location>
        <position position="149"/>
    </location>
</feature>
<protein>
    <recommendedName>
        <fullName evidence="4">Alpha-amylase C-terminal beta-sheet domain-containing protein</fullName>
    </recommendedName>
</protein>
<proteinExistence type="inferred from homology"/>
<feature type="domain" description="Alpha-amylase C-terminal beta-sheet" evidence="4">
    <location>
        <begin position="94"/>
        <end position="146"/>
    </location>
</feature>
<sequence>ALRKCEYWRLRDSEGFPPGLLGLMPTHAVSFLENHDTGTRGQWPFPADKVLAGYAYILTHPGIPSIFWDHLIDWGEENCRMIASLLKARRAGCIKVDSPVKIKVADTDLYLAEVGTPITGQVRIALGPRCIDPPDGNYWKPGPSGDCFS</sequence>
<comment type="caution">
    <text evidence="5">The sequence shown here is derived from an EMBL/GenBank/DDBJ whole genome shotgun (WGS) entry which is preliminary data.</text>
</comment>
<feature type="non-terminal residue" evidence="5">
    <location>
        <position position="1"/>
    </location>
</feature>
<gene>
    <name evidence="5" type="ORF">PGLA2088_LOCUS30683</name>
</gene>
<name>A0A813KAK8_POLGL</name>
<dbReference type="InterPro" id="IPR012850">
    <property type="entry name" value="A-amylase_bs_C"/>
</dbReference>
<dbReference type="Pfam" id="PF07821">
    <property type="entry name" value="Alpha-amyl_C2"/>
    <property type="match status" value="1"/>
</dbReference>
<dbReference type="GO" id="GO:0005509">
    <property type="term" value="F:calcium ion binding"/>
    <property type="evidence" value="ECO:0007669"/>
    <property type="project" value="InterPro"/>
</dbReference>